<accession>W6XKN2</accession>
<proteinExistence type="predicted"/>
<evidence type="ECO:0000313" key="1">
    <source>
        <dbReference type="EMBL" id="EUC27762.1"/>
    </source>
</evidence>
<evidence type="ECO:0000313" key="2">
    <source>
        <dbReference type="Proteomes" id="UP000053841"/>
    </source>
</evidence>
<dbReference type="GeneID" id="19144184"/>
<protein>
    <submittedName>
        <fullName evidence="1">Uncharacterized protein</fullName>
    </submittedName>
</protein>
<dbReference type="KEGG" id="bze:COCCADRAFT_110846"/>
<dbReference type="EMBL" id="KI964880">
    <property type="protein sequence ID" value="EUC27762.1"/>
    <property type="molecule type" value="Genomic_DNA"/>
</dbReference>
<sequence length="51" mass="6049">MPPKRKDLRLQFTTIEDVEPYRNLCYRYYCGRTRCPATGYAASRHTGQARH</sequence>
<dbReference type="Proteomes" id="UP000053841">
    <property type="component" value="Unassembled WGS sequence"/>
</dbReference>
<name>W6XKN2_COCC2</name>
<dbReference type="AlphaFoldDB" id="W6XKN2"/>
<dbReference type="HOGENOM" id="CLU_3106008_0_0_1"/>
<keyword evidence="2" id="KW-1185">Reference proteome</keyword>
<reference evidence="1 2" key="1">
    <citation type="journal article" date="2013" name="PLoS Genet.">
        <title>Comparative genome structure, secondary metabolite, and effector coding capacity across Cochliobolus pathogens.</title>
        <authorList>
            <person name="Condon B.J."/>
            <person name="Leng Y."/>
            <person name="Wu D."/>
            <person name="Bushley K.E."/>
            <person name="Ohm R.A."/>
            <person name="Otillar R."/>
            <person name="Martin J."/>
            <person name="Schackwitz W."/>
            <person name="Grimwood J."/>
            <person name="MohdZainudin N."/>
            <person name="Xue C."/>
            <person name="Wang R."/>
            <person name="Manning V.A."/>
            <person name="Dhillon B."/>
            <person name="Tu Z.J."/>
            <person name="Steffenson B.J."/>
            <person name="Salamov A."/>
            <person name="Sun H."/>
            <person name="Lowry S."/>
            <person name="LaButti K."/>
            <person name="Han J."/>
            <person name="Copeland A."/>
            <person name="Lindquist E."/>
            <person name="Barry K."/>
            <person name="Schmutz J."/>
            <person name="Baker S.E."/>
            <person name="Ciuffetti L.M."/>
            <person name="Grigoriev I.V."/>
            <person name="Zhong S."/>
            <person name="Turgeon B.G."/>
        </authorList>
    </citation>
    <scope>NUCLEOTIDE SEQUENCE [LARGE SCALE GENOMIC DNA]</scope>
    <source>
        <strain evidence="1 2">26-R-13</strain>
    </source>
</reference>
<dbReference type="RefSeq" id="XP_007717928.1">
    <property type="nucleotide sequence ID" value="XM_007719738.1"/>
</dbReference>
<gene>
    <name evidence="1" type="ORF">COCCADRAFT_110846</name>
</gene>
<organism evidence="1 2">
    <name type="scientific">Cochliobolus carbonum (strain 26-R-13)</name>
    <name type="common">Maize leaf spot fungus</name>
    <name type="synonym">Bipolaris zeicola</name>
    <dbReference type="NCBI Taxonomy" id="930089"/>
    <lineage>
        <taxon>Eukaryota</taxon>
        <taxon>Fungi</taxon>
        <taxon>Dikarya</taxon>
        <taxon>Ascomycota</taxon>
        <taxon>Pezizomycotina</taxon>
        <taxon>Dothideomycetes</taxon>
        <taxon>Pleosporomycetidae</taxon>
        <taxon>Pleosporales</taxon>
        <taxon>Pleosporineae</taxon>
        <taxon>Pleosporaceae</taxon>
        <taxon>Bipolaris</taxon>
    </lineage>
</organism>